<dbReference type="Pfam" id="PF07732">
    <property type="entry name" value="Cu-oxidase_3"/>
    <property type="match status" value="1"/>
</dbReference>
<dbReference type="RefSeq" id="WP_209984294.1">
    <property type="nucleotide sequence ID" value="NZ_JAGINO010000014.1"/>
</dbReference>
<dbReference type="CDD" id="cd13906">
    <property type="entry name" value="CuRO_3_CumA_like"/>
    <property type="match status" value="1"/>
</dbReference>
<protein>
    <submittedName>
        <fullName evidence="5">FtsP/CotA-like multicopper oxidase with cupredoxin domain</fullName>
    </submittedName>
</protein>
<dbReference type="PANTHER" id="PTHR11709:SF2">
    <property type="entry name" value="MULTICOPPER OXIDASE LPR1"/>
    <property type="match status" value="1"/>
</dbReference>
<dbReference type="Gene3D" id="2.60.40.420">
    <property type="entry name" value="Cupredoxins - blue copper proteins"/>
    <property type="match status" value="3"/>
</dbReference>
<organism evidence="5 6">
    <name type="scientific">Azospirillum picis</name>
    <dbReference type="NCBI Taxonomy" id="488438"/>
    <lineage>
        <taxon>Bacteria</taxon>
        <taxon>Pseudomonadati</taxon>
        <taxon>Pseudomonadota</taxon>
        <taxon>Alphaproteobacteria</taxon>
        <taxon>Rhodospirillales</taxon>
        <taxon>Azospirillaceae</taxon>
        <taxon>Azospirillum</taxon>
    </lineage>
</organism>
<dbReference type="InterPro" id="IPR011707">
    <property type="entry name" value="Cu-oxidase-like_N"/>
</dbReference>
<evidence type="ECO:0000259" key="4">
    <source>
        <dbReference type="Pfam" id="PF07732"/>
    </source>
</evidence>
<dbReference type="Proteomes" id="UP001244552">
    <property type="component" value="Unassembled WGS sequence"/>
</dbReference>
<dbReference type="InterPro" id="IPR002355">
    <property type="entry name" value="Cu_oxidase_Cu_BS"/>
</dbReference>
<dbReference type="InterPro" id="IPR011706">
    <property type="entry name" value="Cu-oxidase_C"/>
</dbReference>
<dbReference type="InterPro" id="IPR008972">
    <property type="entry name" value="Cupredoxin"/>
</dbReference>
<proteinExistence type="predicted"/>
<evidence type="ECO:0000313" key="5">
    <source>
        <dbReference type="EMBL" id="MDQ0534411.1"/>
    </source>
</evidence>
<keyword evidence="1" id="KW-0479">Metal-binding</keyword>
<evidence type="ECO:0000313" key="6">
    <source>
        <dbReference type="Proteomes" id="UP001244552"/>
    </source>
</evidence>
<keyword evidence="6" id="KW-1185">Reference proteome</keyword>
<gene>
    <name evidence="5" type="ORF">QO018_003284</name>
</gene>
<evidence type="ECO:0000256" key="2">
    <source>
        <dbReference type="ARBA" id="ARBA00023002"/>
    </source>
</evidence>
<sequence length="498" mass="53930">MPYRFAPPLSRRALLRAGGAAIAATALGGTGLAAPTAGALKAGLAAPRPVSADGDLVEVELVAKQRMQRILAEPAAPSPLITYADHFPGPVIRMRKGQRLRATLVNELDEHTSIHWHGIRLPNLEDGVPYLTQPPTGPGERHVYEFTPPDAGSFFFHPHCNTVELLGRGLAGVLIVEEPDAPKFDADLVCLVKDWQLNKDGSFGTFLTDRGASRAGTFGSVSTVNGAIEPVIEVPANGDIRARLYNIDSTRVVDLRVEGAEGWIIAVDGNPLPPRRLEEGWPMGPAMRIDVLFRAPAKAGQTLRLTNVYSAEPRPLATFRAVGPSLPNKRFKPRALPAADIPEPDLTDAPIVPMAFSATAVAQSFDGLDKAVLAGLPAADASCLSAKTFWAINQQSWPEGGHEHLPPPLLTLEKGRSYIFELANLTPHLHPIHIHGYTFKVLSSDGRKVVPHHADTVLLEPKERLRVAIRADNPGDWMFHCHIIEHQDTGMMGYIRVA</sequence>
<dbReference type="PROSITE" id="PS51318">
    <property type="entry name" value="TAT"/>
    <property type="match status" value="1"/>
</dbReference>
<accession>A0ABU0MLZ0</accession>
<feature type="domain" description="Plastocyanin-like" evidence="4">
    <location>
        <begin position="76"/>
        <end position="179"/>
    </location>
</feature>
<feature type="domain" description="Plastocyanin-like" evidence="3">
    <location>
        <begin position="405"/>
        <end position="497"/>
    </location>
</feature>
<dbReference type="InterPro" id="IPR045087">
    <property type="entry name" value="Cu-oxidase_fam"/>
</dbReference>
<dbReference type="SUPFAM" id="SSF49503">
    <property type="entry name" value="Cupredoxins"/>
    <property type="match status" value="3"/>
</dbReference>
<comment type="caution">
    <text evidence="5">The sequence shown here is derived from an EMBL/GenBank/DDBJ whole genome shotgun (WGS) entry which is preliminary data.</text>
</comment>
<dbReference type="Pfam" id="PF07731">
    <property type="entry name" value="Cu-oxidase_2"/>
    <property type="match status" value="1"/>
</dbReference>
<dbReference type="PROSITE" id="PS00080">
    <property type="entry name" value="MULTICOPPER_OXIDASE2"/>
    <property type="match status" value="1"/>
</dbReference>
<reference evidence="5 6" key="1">
    <citation type="submission" date="2023-07" db="EMBL/GenBank/DDBJ databases">
        <title>Genomic Encyclopedia of Type Strains, Phase IV (KMG-IV): sequencing the most valuable type-strain genomes for metagenomic binning, comparative biology and taxonomic classification.</title>
        <authorList>
            <person name="Goeker M."/>
        </authorList>
    </citation>
    <scope>NUCLEOTIDE SEQUENCE [LARGE SCALE GENOMIC DNA]</scope>
    <source>
        <strain evidence="5 6">DSM 19922</strain>
    </source>
</reference>
<keyword evidence="2" id="KW-0560">Oxidoreductase</keyword>
<evidence type="ECO:0000259" key="3">
    <source>
        <dbReference type="Pfam" id="PF07731"/>
    </source>
</evidence>
<dbReference type="EMBL" id="JAUSVU010000011">
    <property type="protein sequence ID" value="MDQ0534411.1"/>
    <property type="molecule type" value="Genomic_DNA"/>
</dbReference>
<dbReference type="CDD" id="cd13861">
    <property type="entry name" value="CuRO_1_CumA_like"/>
    <property type="match status" value="1"/>
</dbReference>
<evidence type="ECO:0000256" key="1">
    <source>
        <dbReference type="ARBA" id="ARBA00022723"/>
    </source>
</evidence>
<name>A0ABU0MLZ0_9PROT</name>
<dbReference type="PANTHER" id="PTHR11709">
    <property type="entry name" value="MULTI-COPPER OXIDASE"/>
    <property type="match status" value="1"/>
</dbReference>
<dbReference type="InterPro" id="IPR006311">
    <property type="entry name" value="TAT_signal"/>
</dbReference>